<dbReference type="EMBL" id="LFCV01000039">
    <property type="protein sequence ID" value="KMJ45806.1"/>
    <property type="molecule type" value="Genomic_DNA"/>
</dbReference>
<gene>
    <name evidence="1" type="ORF">AB204_07235</name>
</gene>
<accession>A0A0J5FU64</accession>
<evidence type="ECO:0000313" key="1">
    <source>
        <dbReference type="EMBL" id="KMJ45806.1"/>
    </source>
</evidence>
<dbReference type="PATRIC" id="fig|880157.4.peg.1523"/>
<protein>
    <submittedName>
        <fullName evidence="1">ATPase AAA</fullName>
    </submittedName>
</protein>
<dbReference type="AlphaFoldDB" id="A0A0J5FU64"/>
<dbReference type="STRING" id="880157.AB204_07235"/>
<dbReference type="PANTHER" id="PTHR37816:SF2">
    <property type="entry name" value="DNA TOPOLOGY MODULATION PROTEIN FLAR-RELATED PROTEIN"/>
    <property type="match status" value="1"/>
</dbReference>
<dbReference type="SUPFAM" id="SSF52540">
    <property type="entry name" value="P-loop containing nucleoside triphosphate hydrolases"/>
    <property type="match status" value="1"/>
</dbReference>
<organism evidence="1 2">
    <name type="scientific">Xenorhabdus khoisanae</name>
    <dbReference type="NCBI Taxonomy" id="880157"/>
    <lineage>
        <taxon>Bacteria</taxon>
        <taxon>Pseudomonadati</taxon>
        <taxon>Pseudomonadota</taxon>
        <taxon>Gammaproteobacteria</taxon>
        <taxon>Enterobacterales</taxon>
        <taxon>Morganellaceae</taxon>
        <taxon>Xenorhabdus</taxon>
    </lineage>
</organism>
<evidence type="ECO:0000313" key="2">
    <source>
        <dbReference type="Proteomes" id="UP000036277"/>
    </source>
</evidence>
<sequence>MKICIVGSSGAGKTTASKKLALEFHTTAYQFDKIYWDTTQEEYVKNSQEVINNLVSEIQAKNEWIVEGAYDKRLIPFLNECSLIIRFKVPYWICAIRIVKRFLLSKLTRTRPKETFYNNLELLRFAKQIDNRLDNFFDMHPVFVSKIVIVSDSRSCIDKIKKHLM</sequence>
<dbReference type="Gene3D" id="3.40.50.300">
    <property type="entry name" value="P-loop containing nucleotide triphosphate hydrolases"/>
    <property type="match status" value="1"/>
</dbReference>
<dbReference type="PANTHER" id="PTHR37816">
    <property type="entry name" value="YALI0E33011P"/>
    <property type="match status" value="1"/>
</dbReference>
<name>A0A0J5FU64_9GAMM</name>
<keyword evidence="2" id="KW-1185">Reference proteome</keyword>
<dbReference type="InterPro" id="IPR052922">
    <property type="entry name" value="Cytidylate_Kinase-2"/>
</dbReference>
<dbReference type="Proteomes" id="UP000036277">
    <property type="component" value="Unassembled WGS sequence"/>
</dbReference>
<dbReference type="InterPro" id="IPR027417">
    <property type="entry name" value="P-loop_NTPase"/>
</dbReference>
<reference evidence="1 2" key="1">
    <citation type="submission" date="2015-06" db="EMBL/GenBank/DDBJ databases">
        <title>Draft Whole-Genome Sequence of the Entomopathogenic Bacterium Xenorhabdus khoisanae.</title>
        <authorList>
            <person name="Naidoo S."/>
            <person name="Featherston J."/>
            <person name="Gray V.M."/>
        </authorList>
    </citation>
    <scope>NUCLEOTIDE SEQUENCE [LARGE SCALE GENOMIC DNA]</scope>
    <source>
        <strain evidence="1 2">MCB</strain>
    </source>
</reference>
<comment type="caution">
    <text evidence="1">The sequence shown here is derived from an EMBL/GenBank/DDBJ whole genome shotgun (WGS) entry which is preliminary data.</text>
</comment>
<proteinExistence type="predicted"/>